<keyword evidence="1" id="KW-0732">Signal</keyword>
<dbReference type="EMBL" id="JAJHPV010000012">
    <property type="protein sequence ID" value="MCC6070838.1"/>
    <property type="molecule type" value="Genomic_DNA"/>
</dbReference>
<feature type="signal peptide" evidence="1">
    <location>
        <begin position="1"/>
        <end position="26"/>
    </location>
</feature>
<dbReference type="Gene3D" id="1.20.1600.10">
    <property type="entry name" value="Outer membrane efflux proteins (OEP)"/>
    <property type="match status" value="1"/>
</dbReference>
<dbReference type="PROSITE" id="PS51257">
    <property type="entry name" value="PROKAR_LIPOPROTEIN"/>
    <property type="match status" value="1"/>
</dbReference>
<gene>
    <name evidence="2" type="ORF">LMJ30_07715</name>
</gene>
<protein>
    <submittedName>
        <fullName evidence="2">TolC family protein</fullName>
    </submittedName>
</protein>
<dbReference type="PANTHER" id="PTHR30203">
    <property type="entry name" value="OUTER MEMBRANE CATION EFFLUX PROTEIN"/>
    <property type="match status" value="1"/>
</dbReference>
<evidence type="ECO:0000256" key="1">
    <source>
        <dbReference type="SAM" id="SignalP"/>
    </source>
</evidence>
<dbReference type="SUPFAM" id="SSF56954">
    <property type="entry name" value="Outer membrane efflux proteins (OEP)"/>
    <property type="match status" value="1"/>
</dbReference>
<accession>A0ABS8IRL2</accession>
<dbReference type="RefSeq" id="WP_229431762.1">
    <property type="nucleotide sequence ID" value="NZ_JAJHPV010000012.1"/>
</dbReference>
<organism evidence="2 3">
    <name type="scientific">Massilia agrisoli</name>
    <dbReference type="NCBI Taxonomy" id="2892444"/>
    <lineage>
        <taxon>Bacteria</taxon>
        <taxon>Pseudomonadati</taxon>
        <taxon>Pseudomonadota</taxon>
        <taxon>Betaproteobacteria</taxon>
        <taxon>Burkholderiales</taxon>
        <taxon>Oxalobacteraceae</taxon>
        <taxon>Telluria group</taxon>
        <taxon>Massilia</taxon>
    </lineage>
</organism>
<comment type="caution">
    <text evidence="2">The sequence shown here is derived from an EMBL/GenBank/DDBJ whole genome shotgun (WGS) entry which is preliminary data.</text>
</comment>
<dbReference type="Proteomes" id="UP001198701">
    <property type="component" value="Unassembled WGS sequence"/>
</dbReference>
<evidence type="ECO:0000313" key="3">
    <source>
        <dbReference type="Proteomes" id="UP001198701"/>
    </source>
</evidence>
<evidence type="ECO:0000313" key="2">
    <source>
        <dbReference type="EMBL" id="MCC6070838.1"/>
    </source>
</evidence>
<keyword evidence="3" id="KW-1185">Reference proteome</keyword>
<feature type="chain" id="PRO_5046269089" evidence="1">
    <location>
        <begin position="27"/>
        <end position="470"/>
    </location>
</feature>
<reference evidence="2 3" key="1">
    <citation type="submission" date="2021-11" db="EMBL/GenBank/DDBJ databases">
        <authorList>
            <person name="Huq M.A."/>
        </authorList>
    </citation>
    <scope>NUCLEOTIDE SEQUENCE [LARGE SCALE GENOMIC DNA]</scope>
    <source>
        <strain evidence="2 3">MAHUQ-52</strain>
    </source>
</reference>
<dbReference type="PANTHER" id="PTHR30203:SF24">
    <property type="entry name" value="BLR4935 PROTEIN"/>
    <property type="match status" value="1"/>
</dbReference>
<name>A0ABS8IRL2_9BURK</name>
<dbReference type="InterPro" id="IPR010131">
    <property type="entry name" value="MdtP/NodT-like"/>
</dbReference>
<sequence length="470" mass="51126">MPKLMTSRTVAAAAVAVFLSGCASFSADGGYGEVQKLAQARNATPVPAAKPVAGDATAERQLAELLAKPLTVESAVQIALNNNRGLQASYAELGVAESDLVQAGRVANPVFSFGRVKGHEGIELERTLSLPLMGLLTMPITLPLEKRRFEQAQMRTAGELLRVADETRRAYYSAVAAEQSAAYMEQVKESADASAELARRMAAAGNWSKLQQSREQAFYADAVAQLARARQAKVAERERLTRLMGLWGKQAQFQLPDRLPELPAAPRELTDAEAQAMSNRLDMLMAQKELAGLASSLGLTRATRFVNLLDLSYLHNTTPDGEREKGYEIEFQIPLFDWGTSRVTKAESLYMQAVHRAAASAIDARSEVRESYLAYRTAYDLARHYRDEIVPLKKRISDEQLLRYNGMLIGVFELLADARDQIMSVNAAIEAQRDYWVADSALHAAMTGTGGNAPAARASAAPAASAAPQH</sequence>
<proteinExistence type="predicted"/>